<proteinExistence type="predicted"/>
<keyword evidence="2" id="KW-1185">Reference proteome</keyword>
<dbReference type="HOGENOM" id="CLU_737260_0_0_9"/>
<accession>H3NQX7</accession>
<evidence type="ECO:0008006" key="3">
    <source>
        <dbReference type="Google" id="ProtNLM"/>
    </source>
</evidence>
<comment type="caution">
    <text evidence="1">The sequence shown here is derived from an EMBL/GenBank/DDBJ whole genome shotgun (WGS) entry which is preliminary data.</text>
</comment>
<protein>
    <recommendedName>
        <fullName evidence="3">Lipoprotein</fullName>
    </recommendedName>
</protein>
<dbReference type="RefSeq" id="WP_005399252.1">
    <property type="nucleotide sequence ID" value="NZ_JH601089.1"/>
</dbReference>
<name>H3NQX7_9FIRM</name>
<dbReference type="AlphaFoldDB" id="H3NQX7"/>
<evidence type="ECO:0000313" key="1">
    <source>
        <dbReference type="EMBL" id="EHR31925.1"/>
    </source>
</evidence>
<organism evidence="1 2">
    <name type="scientific">Helcococcus kunzii ATCC 51366</name>
    <dbReference type="NCBI Taxonomy" id="883114"/>
    <lineage>
        <taxon>Bacteria</taxon>
        <taxon>Bacillati</taxon>
        <taxon>Bacillota</taxon>
        <taxon>Tissierellia</taxon>
        <taxon>Tissierellales</taxon>
        <taxon>Peptoniphilaceae</taxon>
        <taxon>Helcococcus</taxon>
    </lineage>
</organism>
<dbReference type="GeneID" id="96999670"/>
<dbReference type="PROSITE" id="PS51257">
    <property type="entry name" value="PROKAR_LIPOPROTEIN"/>
    <property type="match status" value="1"/>
</dbReference>
<sequence length="375" mass="43940">MKDKIKILLIIFSSLLLTSCGITKNISDIKNDFQKQFPNVIYEILEESENKDASKFGDYAANIKAKDLENNFTFNIYSVVRENAGFGIIQNYETDYLGEKLKVIKNNFGDKANIFDIRLGEKFNLGKINLDFYYTDKKTLEEKIQSLNDFLLYLFDKEEKMDLNVNAIFDLKTVDNGADQKNPSPISRTFSKKTFDNQMNIKNNIKKKINEIEKSAFQQYAIQSRILLLPNDDYPLDLIKNETHVDKNHSKFAVKANGKTYEWDDLITAKPDILHYRVLFEVLKRTEFEGLEGTRNSYSFIGKDNKKYQFNDKFNDKIFSKNPKHPDNGRPTNYYLVDGEVYYFTTPNLRYLTFDKLKEITGYEFIKVEEENKKE</sequence>
<evidence type="ECO:0000313" key="2">
    <source>
        <dbReference type="Proteomes" id="UP000004191"/>
    </source>
</evidence>
<dbReference type="STRING" id="883114.HMPREF9709_01738"/>
<dbReference type="Proteomes" id="UP000004191">
    <property type="component" value="Unassembled WGS sequence"/>
</dbReference>
<reference evidence="1 2" key="1">
    <citation type="submission" date="2012-01" db="EMBL/GenBank/DDBJ databases">
        <title>The Genome Sequence of Helcococcus kunzii ATCC 51366.</title>
        <authorList>
            <consortium name="The Broad Institute Genome Sequencing Platform"/>
            <person name="Earl A."/>
            <person name="Ward D."/>
            <person name="Feldgarden M."/>
            <person name="Gevers D."/>
            <person name="Huys G."/>
            <person name="Young S.K."/>
            <person name="Zeng Q."/>
            <person name="Gargeya S."/>
            <person name="Fitzgerald M."/>
            <person name="Haas B."/>
            <person name="Abouelleil A."/>
            <person name="Alvarado L."/>
            <person name="Arachchi H.M."/>
            <person name="Berlin A."/>
            <person name="Chapman S.B."/>
            <person name="Gearin G."/>
            <person name="Goldberg J."/>
            <person name="Griggs A."/>
            <person name="Gujja S."/>
            <person name="Hansen M."/>
            <person name="Heiman D."/>
            <person name="Howarth C."/>
            <person name="Larimer J."/>
            <person name="Lui A."/>
            <person name="MacDonald P.J.P."/>
            <person name="McCowen C."/>
            <person name="Montmayeur A."/>
            <person name="Murphy C."/>
            <person name="Neiman D."/>
            <person name="Pearson M."/>
            <person name="Priest M."/>
            <person name="Roberts A."/>
            <person name="Saif S."/>
            <person name="Shea T."/>
            <person name="Sisk P."/>
            <person name="Stolte C."/>
            <person name="Sykes S."/>
            <person name="Wortman J."/>
            <person name="Nusbaum C."/>
            <person name="Birren B."/>
        </authorList>
    </citation>
    <scope>NUCLEOTIDE SEQUENCE [LARGE SCALE GENOMIC DNA]</scope>
    <source>
        <strain evidence="1 2">ATCC 51366</strain>
    </source>
</reference>
<dbReference type="EMBL" id="AGEI01000032">
    <property type="protein sequence ID" value="EHR31925.1"/>
    <property type="molecule type" value="Genomic_DNA"/>
</dbReference>
<gene>
    <name evidence="1" type="ORF">HMPREF9709_01738</name>
</gene>